<dbReference type="InterPro" id="IPR029033">
    <property type="entry name" value="His_PPase_superfam"/>
</dbReference>
<evidence type="ECO:0000313" key="1">
    <source>
        <dbReference type="EMBL" id="PCC41118.1"/>
    </source>
</evidence>
<sequence>MRLLLIRHGQTPNNVLGALDTAVPGAGLTDLGREQARALPDALAHETIEGLYVSKLVRTQETAAPLATALGLDAQVTEGLEEIVAGDVEMHRDAESVEAYQQTQAIWGSHDFDHALPGGEDGHTFWERYTGALRRIAAHHAEDATVAVVSHGAAIRVFATIVGGLAPSTREGSPLFNTGMVTLVGHPDQGWTLEEWIGDPLGGRHLLGDTRHDVTADESADAAV</sequence>
<dbReference type="Proteomes" id="UP000218598">
    <property type="component" value="Unassembled WGS sequence"/>
</dbReference>
<organism evidence="1 2">
    <name type="scientific">Brachybacterium alimentarium</name>
    <dbReference type="NCBI Taxonomy" id="47845"/>
    <lineage>
        <taxon>Bacteria</taxon>
        <taxon>Bacillati</taxon>
        <taxon>Actinomycetota</taxon>
        <taxon>Actinomycetes</taxon>
        <taxon>Micrococcales</taxon>
        <taxon>Dermabacteraceae</taxon>
        <taxon>Brachybacterium</taxon>
    </lineage>
</organism>
<dbReference type="Gene3D" id="3.40.50.1240">
    <property type="entry name" value="Phosphoglycerate mutase-like"/>
    <property type="match status" value="1"/>
</dbReference>
<dbReference type="AlphaFoldDB" id="A0A2A3YPB0"/>
<dbReference type="RefSeq" id="WP_096196226.1">
    <property type="nucleotide sequence ID" value="NZ_BAAAIQ010000025.1"/>
</dbReference>
<dbReference type="PANTHER" id="PTHR48100">
    <property type="entry name" value="BROAD-SPECIFICITY PHOSPHATASE YOR283W-RELATED"/>
    <property type="match status" value="1"/>
</dbReference>
<dbReference type="EMBL" id="NRGR01000001">
    <property type="protein sequence ID" value="PCC41118.1"/>
    <property type="molecule type" value="Genomic_DNA"/>
</dbReference>
<dbReference type="GO" id="GO:0005737">
    <property type="term" value="C:cytoplasm"/>
    <property type="evidence" value="ECO:0007669"/>
    <property type="project" value="TreeGrafter"/>
</dbReference>
<dbReference type="InterPro" id="IPR050275">
    <property type="entry name" value="PGM_Phosphatase"/>
</dbReference>
<dbReference type="SMART" id="SM00855">
    <property type="entry name" value="PGAM"/>
    <property type="match status" value="1"/>
</dbReference>
<dbReference type="Pfam" id="PF00300">
    <property type="entry name" value="His_Phos_1"/>
    <property type="match status" value="1"/>
</dbReference>
<dbReference type="OrthoDB" id="9793115at2"/>
<proteinExistence type="predicted"/>
<comment type="caution">
    <text evidence="1">The sequence shown here is derived from an EMBL/GenBank/DDBJ whole genome shotgun (WGS) entry which is preliminary data.</text>
</comment>
<protein>
    <submittedName>
        <fullName evidence="1">Fructose 1,6-bisphosphatase</fullName>
    </submittedName>
</protein>
<dbReference type="InterPro" id="IPR013078">
    <property type="entry name" value="His_Pase_superF_clade-1"/>
</dbReference>
<name>A0A2A3YPB0_9MICO</name>
<dbReference type="PROSITE" id="PS00175">
    <property type="entry name" value="PG_MUTASE"/>
    <property type="match status" value="1"/>
</dbReference>
<gene>
    <name evidence="1" type="ORF">CIK66_00735</name>
</gene>
<reference evidence="1 2" key="1">
    <citation type="journal article" date="2017" name="Elife">
        <title>Extensive horizontal gene transfer in cheese-associated bacteria.</title>
        <authorList>
            <person name="Bonham K.S."/>
            <person name="Wolfe B.E."/>
            <person name="Dutton R.J."/>
        </authorList>
    </citation>
    <scope>NUCLEOTIDE SEQUENCE [LARGE SCALE GENOMIC DNA]</scope>
    <source>
        <strain evidence="1 2">341_9</strain>
    </source>
</reference>
<accession>A0A2A3YPB0</accession>
<evidence type="ECO:0000313" key="2">
    <source>
        <dbReference type="Proteomes" id="UP000218598"/>
    </source>
</evidence>
<keyword evidence="2" id="KW-1185">Reference proteome</keyword>
<dbReference type="PANTHER" id="PTHR48100:SF58">
    <property type="entry name" value="PE-PGRS FAMILY PROTEIN PE_PGRS11"/>
    <property type="match status" value="1"/>
</dbReference>
<dbReference type="InterPro" id="IPR001345">
    <property type="entry name" value="PG/BPGM_mutase_AS"/>
</dbReference>
<dbReference type="SUPFAM" id="SSF53254">
    <property type="entry name" value="Phosphoglycerate mutase-like"/>
    <property type="match status" value="1"/>
</dbReference>
<dbReference type="GO" id="GO:0016791">
    <property type="term" value="F:phosphatase activity"/>
    <property type="evidence" value="ECO:0007669"/>
    <property type="project" value="TreeGrafter"/>
</dbReference>
<dbReference type="CDD" id="cd07067">
    <property type="entry name" value="HP_PGM_like"/>
    <property type="match status" value="1"/>
</dbReference>